<comment type="caution">
    <text evidence="2">The sequence shown here is derived from an EMBL/GenBank/DDBJ whole genome shotgun (WGS) entry which is preliminary data.</text>
</comment>
<organism evidence="2 3">
    <name type="scientific">Tieghemiomyces parasiticus</name>
    <dbReference type="NCBI Taxonomy" id="78921"/>
    <lineage>
        <taxon>Eukaryota</taxon>
        <taxon>Fungi</taxon>
        <taxon>Fungi incertae sedis</taxon>
        <taxon>Zoopagomycota</taxon>
        <taxon>Kickxellomycotina</taxon>
        <taxon>Dimargaritomycetes</taxon>
        <taxon>Dimargaritales</taxon>
        <taxon>Dimargaritaceae</taxon>
        <taxon>Tieghemiomyces</taxon>
    </lineage>
</organism>
<sequence length="658" mass="68642">MAKAKKTPVSADAARKKRDVDAPNDSPNSTPAVSLSNSTSESQLSAALRHCLAVVTDALAHNSSQGSMQPLADLQKALTRAAQSDPVADAHSEVDADILTQLIHDVYLLSAVYPDLKASLAFTTVEQQALDKLYPFLLSHAAVSKDTYPAPLPAPVVRVVRLIHAGSPQSADYAEGLTLSYLDVQHLLDRLHRQGQGQAPRLPFKSILKSAAAEFKPSRPSSKRAETATPTLPAATPFRAMNQFVPLDHATSLRKYIIVPASGIKFTLPSVIFDAPVADSEAAEAQLPAPVVVAPTPKDPAPPVGWTDPAVVPTDVPAVPIPVTSVPHEVYGAHTHAPLAPYAGGWAHPGMWLPSPAEGTDGSAGTPGSASPMPTPGSETAGDTTVHAPYLMYPPAYPVLGSGVEGADVPAHVSQAGPYAHYPQGLPYPHASPYGPEGEAPNGMPMGYSPVFDPNWHQHQHPQHHHHHPQPPLPPPGPFPNAGTSEEAAEGADMPRHQSTSSNSSVTGNPGADPNHPSNGGAAYSMYPPYSSQTPSMTMYGSQPYPGMPLPNPSMYGHHQSYYYPHPNGPVPSHHGGPPHRHPAGGNPNYPTGPGGGRPRGGGNASGGGYKSRGGGSGGGGGKAGNYYRGGSPNFRGGYRAPNYQPRPPAPANPTPQT</sequence>
<feature type="region of interest" description="Disordered" evidence="1">
    <location>
        <begin position="566"/>
        <end position="658"/>
    </location>
</feature>
<reference evidence="2" key="1">
    <citation type="submission" date="2022-07" db="EMBL/GenBank/DDBJ databases">
        <title>Phylogenomic reconstructions and comparative analyses of Kickxellomycotina fungi.</title>
        <authorList>
            <person name="Reynolds N.K."/>
            <person name="Stajich J.E."/>
            <person name="Barry K."/>
            <person name="Grigoriev I.V."/>
            <person name="Crous P."/>
            <person name="Smith M.E."/>
        </authorList>
    </citation>
    <scope>NUCLEOTIDE SEQUENCE</scope>
    <source>
        <strain evidence="2">RSA 861</strain>
    </source>
</reference>
<name>A0A9W8AES8_9FUNG</name>
<feature type="region of interest" description="Disordered" evidence="1">
    <location>
        <begin position="1"/>
        <end position="38"/>
    </location>
</feature>
<gene>
    <name evidence="2" type="ORF">IWQ60_000996</name>
</gene>
<protein>
    <submittedName>
        <fullName evidence="2">Uncharacterized protein</fullName>
    </submittedName>
</protein>
<evidence type="ECO:0000313" key="2">
    <source>
        <dbReference type="EMBL" id="KAJ1929619.1"/>
    </source>
</evidence>
<keyword evidence="3" id="KW-1185">Reference proteome</keyword>
<feature type="region of interest" description="Disordered" evidence="1">
    <location>
        <begin position="354"/>
        <end position="382"/>
    </location>
</feature>
<feature type="compositionally biased region" description="Pro residues" evidence="1">
    <location>
        <begin position="645"/>
        <end position="658"/>
    </location>
</feature>
<dbReference type="Proteomes" id="UP001150569">
    <property type="component" value="Unassembled WGS sequence"/>
</dbReference>
<feature type="region of interest" description="Disordered" evidence="1">
    <location>
        <begin position="430"/>
        <end position="527"/>
    </location>
</feature>
<feature type="compositionally biased region" description="Polar residues" evidence="1">
    <location>
        <begin position="497"/>
        <end position="508"/>
    </location>
</feature>
<feature type="compositionally biased region" description="Basic residues" evidence="1">
    <location>
        <begin position="458"/>
        <end position="469"/>
    </location>
</feature>
<evidence type="ECO:0000256" key="1">
    <source>
        <dbReference type="SAM" id="MobiDB-lite"/>
    </source>
</evidence>
<dbReference type="OrthoDB" id="10324070at2759"/>
<proteinExistence type="predicted"/>
<feature type="compositionally biased region" description="Gly residues" evidence="1">
    <location>
        <begin position="593"/>
        <end position="624"/>
    </location>
</feature>
<dbReference type="AlphaFoldDB" id="A0A9W8AES8"/>
<dbReference type="EMBL" id="JANBPT010000029">
    <property type="protein sequence ID" value="KAJ1929619.1"/>
    <property type="molecule type" value="Genomic_DNA"/>
</dbReference>
<accession>A0A9W8AES8</accession>
<feature type="compositionally biased region" description="Pro residues" evidence="1">
    <location>
        <begin position="470"/>
        <end position="479"/>
    </location>
</feature>
<evidence type="ECO:0000313" key="3">
    <source>
        <dbReference type="Proteomes" id="UP001150569"/>
    </source>
</evidence>